<dbReference type="CDD" id="cd06133">
    <property type="entry name" value="ERI-1_3'hExo_like"/>
    <property type="match status" value="1"/>
</dbReference>
<feature type="region of interest" description="Disordered" evidence="8">
    <location>
        <begin position="329"/>
        <end position="352"/>
    </location>
</feature>
<dbReference type="InterPro" id="IPR036397">
    <property type="entry name" value="RNaseH_sf"/>
</dbReference>
<dbReference type="InterPro" id="IPR047201">
    <property type="entry name" value="ERI-1_3'hExo-like"/>
</dbReference>
<keyword evidence="5" id="KW-0862">Zinc</keyword>
<dbReference type="GO" id="GO:0008270">
    <property type="term" value="F:zinc ion binding"/>
    <property type="evidence" value="ECO:0007669"/>
    <property type="project" value="UniProtKB-KW"/>
</dbReference>
<gene>
    <name evidence="10" type="primary">ERI2</name>
</gene>
<protein>
    <submittedName>
        <fullName evidence="10">ERI1 exoribonuclease family member 2</fullName>
    </submittedName>
</protein>
<keyword evidence="1" id="KW-0540">Nuclease</keyword>
<reference evidence="10" key="2">
    <citation type="submission" date="2025-09" db="UniProtKB">
        <authorList>
            <consortium name="Ensembl"/>
        </authorList>
    </citation>
    <scope>IDENTIFICATION</scope>
</reference>
<keyword evidence="6" id="KW-0269">Exonuclease</keyword>
<accession>A0A8C5WPN2</accession>
<dbReference type="Ensembl" id="ENSLLTT00000004693.1">
    <property type="protein sequence ID" value="ENSLLTP00000004509.1"/>
    <property type="gene ID" value="ENSLLTG00000003428.1"/>
</dbReference>
<dbReference type="PANTHER" id="PTHR23044">
    <property type="entry name" value="3'-5' EXONUCLEASE ERI1-RELATED"/>
    <property type="match status" value="1"/>
</dbReference>
<dbReference type="Proteomes" id="UP000694406">
    <property type="component" value="Unplaced"/>
</dbReference>
<dbReference type="InterPro" id="IPR051274">
    <property type="entry name" value="3-5_Exoribonuclease"/>
</dbReference>
<evidence type="ECO:0000256" key="5">
    <source>
        <dbReference type="ARBA" id="ARBA00022833"/>
    </source>
</evidence>
<evidence type="ECO:0000256" key="3">
    <source>
        <dbReference type="ARBA" id="ARBA00022771"/>
    </source>
</evidence>
<dbReference type="AlphaFoldDB" id="A0A8C5WPN2"/>
<keyword evidence="11" id="KW-1185">Reference proteome</keyword>
<feature type="compositionally biased region" description="Basic and acidic residues" evidence="8">
    <location>
        <begin position="340"/>
        <end position="352"/>
    </location>
</feature>
<evidence type="ECO:0000256" key="2">
    <source>
        <dbReference type="ARBA" id="ARBA00022723"/>
    </source>
</evidence>
<feature type="compositionally biased region" description="Basic and acidic residues" evidence="8">
    <location>
        <begin position="199"/>
        <end position="213"/>
    </location>
</feature>
<name>A0A8C5WPN2_LATLA</name>
<evidence type="ECO:0000256" key="7">
    <source>
        <dbReference type="PROSITE-ProRule" id="PRU01343"/>
    </source>
</evidence>
<sequence>MYVQPQEHPTLSEFCIELTGIKQHQVDEGVPLHISLSQFSKWIYKIQKEKNIVFGLTCAAPKEKLCAFVTWSDWDLGICLHYECKRKQLRKPNILNSWIDLRATYKSFYSRKPQGLNGALKDVGITFEGREHSGLDDSRNTARLAWKMIRDGCVMKITKSLDEAPPAKNSMARFGGENPTRGGPLGTNPLVKALALDRSRKEAAPEIKRKEEDPSQETVHVGLLEDTPVTSRMSEKTDECCNTKMNLTSSIERPHWALGNLQHLRCGPLGLQSWGDKGQLISNPSMPNRRLVLVPTTLSTVNISETDISTTPDCLSMLADWEDVAIIPEQEDDPNPESLLSKDKRALATEDRNKSMHTMKIIGEDDRVDTPLSRELSKYVVYKSPNTTIYNTDRAPSKPSDASRFKLPVVTAEASSPNPPGRNRLASSTEAIKRKPSSPKSLPPSKKTSFRIYEDGSPMLSRFPSPGANPCGISPALLSSSGNFKPTFNVPGTGRTTPPLCRCGRRAKRLNVSNSGPNQGRAFYSCPMRKCERNPKGCNYFRWEDSHIKEKMALPTSTLGAGGFKLLKTQDPSLPNVKAKCLNLRPSMRT</sequence>
<evidence type="ECO:0000313" key="10">
    <source>
        <dbReference type="Ensembl" id="ENSLLTP00000004509.1"/>
    </source>
</evidence>
<evidence type="ECO:0000259" key="9">
    <source>
        <dbReference type="PROSITE" id="PS51999"/>
    </source>
</evidence>
<dbReference type="PANTHER" id="PTHR23044:SF61">
    <property type="entry name" value="3'-5' EXORIBONUCLEASE 1-RELATED"/>
    <property type="match status" value="1"/>
</dbReference>
<feature type="region of interest" description="Disordered" evidence="8">
    <location>
        <begin position="409"/>
        <end position="449"/>
    </location>
</feature>
<dbReference type="Pfam" id="PF06839">
    <property type="entry name" value="Zn_ribbon_GRF"/>
    <property type="match status" value="1"/>
</dbReference>
<dbReference type="InterPro" id="IPR013520">
    <property type="entry name" value="Ribonucl_H"/>
</dbReference>
<dbReference type="SUPFAM" id="SSF53098">
    <property type="entry name" value="Ribonuclease H-like"/>
    <property type="match status" value="1"/>
</dbReference>
<dbReference type="GO" id="GO:0000175">
    <property type="term" value="F:3'-5'-RNA exonuclease activity"/>
    <property type="evidence" value="ECO:0007669"/>
    <property type="project" value="InterPro"/>
</dbReference>
<keyword evidence="2" id="KW-0479">Metal-binding</keyword>
<evidence type="ECO:0000256" key="4">
    <source>
        <dbReference type="ARBA" id="ARBA00022801"/>
    </source>
</evidence>
<organism evidence="10 11">
    <name type="scientific">Laticauda laticaudata</name>
    <name type="common">Blue-ringed sea krait</name>
    <name type="synonym">Blue-lipped sea krait</name>
    <dbReference type="NCBI Taxonomy" id="8630"/>
    <lineage>
        <taxon>Eukaryota</taxon>
        <taxon>Metazoa</taxon>
        <taxon>Chordata</taxon>
        <taxon>Craniata</taxon>
        <taxon>Vertebrata</taxon>
        <taxon>Euteleostomi</taxon>
        <taxon>Lepidosauria</taxon>
        <taxon>Squamata</taxon>
        <taxon>Bifurcata</taxon>
        <taxon>Unidentata</taxon>
        <taxon>Episquamata</taxon>
        <taxon>Toxicofera</taxon>
        <taxon>Serpentes</taxon>
        <taxon>Colubroidea</taxon>
        <taxon>Elapidae</taxon>
        <taxon>Laticaudinae</taxon>
        <taxon>Laticauda</taxon>
    </lineage>
</organism>
<keyword evidence="4" id="KW-0378">Hydrolase</keyword>
<evidence type="ECO:0000256" key="8">
    <source>
        <dbReference type="SAM" id="MobiDB-lite"/>
    </source>
</evidence>
<dbReference type="InterPro" id="IPR012337">
    <property type="entry name" value="RNaseH-like_sf"/>
</dbReference>
<keyword evidence="3 7" id="KW-0863">Zinc-finger</keyword>
<evidence type="ECO:0000256" key="6">
    <source>
        <dbReference type="ARBA" id="ARBA00022839"/>
    </source>
</evidence>
<reference evidence="10" key="1">
    <citation type="submission" date="2025-08" db="UniProtKB">
        <authorList>
            <consortium name="Ensembl"/>
        </authorList>
    </citation>
    <scope>IDENTIFICATION</scope>
</reference>
<feature type="compositionally biased region" description="Low complexity" evidence="8">
    <location>
        <begin position="438"/>
        <end position="447"/>
    </location>
</feature>
<feature type="domain" description="GRF-type" evidence="9">
    <location>
        <begin position="501"/>
        <end position="547"/>
    </location>
</feature>
<dbReference type="PROSITE" id="PS51999">
    <property type="entry name" value="ZF_GRF"/>
    <property type="match status" value="1"/>
</dbReference>
<feature type="region of interest" description="Disordered" evidence="8">
    <location>
        <begin position="199"/>
        <end position="236"/>
    </location>
</feature>
<evidence type="ECO:0000256" key="1">
    <source>
        <dbReference type="ARBA" id="ARBA00022722"/>
    </source>
</evidence>
<dbReference type="GeneTree" id="ENSGT00530000063205"/>
<dbReference type="Gene3D" id="3.30.420.10">
    <property type="entry name" value="Ribonuclease H-like superfamily/Ribonuclease H"/>
    <property type="match status" value="1"/>
</dbReference>
<proteinExistence type="predicted"/>
<dbReference type="GO" id="GO:0003676">
    <property type="term" value="F:nucleic acid binding"/>
    <property type="evidence" value="ECO:0007669"/>
    <property type="project" value="InterPro"/>
</dbReference>
<dbReference type="Pfam" id="PF00929">
    <property type="entry name" value="RNase_T"/>
    <property type="match status" value="1"/>
</dbReference>
<evidence type="ECO:0000313" key="11">
    <source>
        <dbReference type="Proteomes" id="UP000694406"/>
    </source>
</evidence>
<dbReference type="InterPro" id="IPR010666">
    <property type="entry name" value="Znf_GRF"/>
</dbReference>